<gene>
    <name evidence="4" type="primary">Ervk9_1</name>
    <name evidence="4" type="ORF">EUBBOU_R07150</name>
</gene>
<sequence length="159" mass="16599">GSLSLDLATAVDCTLVDIKPTTIESTIKGPILINGQAIGGLLIGRSSSALKGLNIIPGLIDADCTGVMKIMLQTQFPPIHIPAGSRIVQLIPLPQLTKNINPHNTTERKEGGFGSTGPAALLTFSMTARPEADISLAMGTDKIQVRMLLDTGTDISIVS</sequence>
<name>A0A7K8XFS7_9PICI</name>
<dbReference type="InterPro" id="IPR029054">
    <property type="entry name" value="dUTPase-like"/>
</dbReference>
<dbReference type="InterPro" id="IPR001995">
    <property type="entry name" value="Peptidase_A2_cat"/>
</dbReference>
<proteinExistence type="predicted"/>
<evidence type="ECO:0000259" key="3">
    <source>
        <dbReference type="PROSITE" id="PS50175"/>
    </source>
</evidence>
<keyword evidence="2" id="KW-0378">Hydrolase</keyword>
<dbReference type="PANTHER" id="PTHR19422:SF123">
    <property type="entry name" value="RT1 CLASS I, LOCUS CE15"/>
    <property type="match status" value="1"/>
</dbReference>
<feature type="non-terminal residue" evidence="4">
    <location>
        <position position="1"/>
    </location>
</feature>
<dbReference type="GO" id="GO:0006508">
    <property type="term" value="P:proteolysis"/>
    <property type="evidence" value="ECO:0007669"/>
    <property type="project" value="UniProtKB-KW"/>
</dbReference>
<evidence type="ECO:0000313" key="4">
    <source>
        <dbReference type="EMBL" id="NXF89310.1"/>
    </source>
</evidence>
<dbReference type="PANTHER" id="PTHR19422">
    <property type="entry name" value="GAG RETROVIRAL POLYPROTEIN"/>
    <property type="match status" value="1"/>
</dbReference>
<dbReference type="InterPro" id="IPR001969">
    <property type="entry name" value="Aspartic_peptidase_AS"/>
</dbReference>
<dbReference type="OrthoDB" id="9900537at2759"/>
<dbReference type="InterPro" id="IPR051592">
    <property type="entry name" value="HERV-K_Pro_peptidase_A2"/>
</dbReference>
<dbReference type="PROSITE" id="PS50175">
    <property type="entry name" value="ASP_PROT_RETROV"/>
    <property type="match status" value="1"/>
</dbReference>
<evidence type="ECO:0000256" key="2">
    <source>
        <dbReference type="ARBA" id="ARBA00022750"/>
    </source>
</evidence>
<dbReference type="SUPFAM" id="SSF51283">
    <property type="entry name" value="dUTPase-like"/>
    <property type="match status" value="1"/>
</dbReference>
<organism evidence="4 5">
    <name type="scientific">Eubucco bourcierii</name>
    <name type="common">red-headed barbet</name>
    <dbReference type="NCBI Taxonomy" id="91767"/>
    <lineage>
        <taxon>Eukaryota</taxon>
        <taxon>Metazoa</taxon>
        <taxon>Chordata</taxon>
        <taxon>Craniata</taxon>
        <taxon>Vertebrata</taxon>
        <taxon>Euteleostomi</taxon>
        <taxon>Archelosauria</taxon>
        <taxon>Archosauria</taxon>
        <taxon>Dinosauria</taxon>
        <taxon>Saurischia</taxon>
        <taxon>Theropoda</taxon>
        <taxon>Coelurosauria</taxon>
        <taxon>Aves</taxon>
        <taxon>Neognathae</taxon>
        <taxon>Neoaves</taxon>
        <taxon>Telluraves</taxon>
        <taxon>Coraciimorphae</taxon>
        <taxon>Piciformes</taxon>
        <taxon>Ramphastidae</taxon>
        <taxon>Eubucco</taxon>
    </lineage>
</organism>
<dbReference type="InterPro" id="IPR036157">
    <property type="entry name" value="dUTPase-like_sf"/>
</dbReference>
<keyword evidence="2" id="KW-0064">Aspartyl protease</keyword>
<dbReference type="EMBL" id="VWZE01008815">
    <property type="protein sequence ID" value="NXF89310.1"/>
    <property type="molecule type" value="Genomic_DNA"/>
</dbReference>
<feature type="domain" description="Peptidase A2" evidence="3">
    <location>
        <begin position="145"/>
        <end position="159"/>
    </location>
</feature>
<dbReference type="Gene3D" id="2.70.40.10">
    <property type="match status" value="1"/>
</dbReference>
<comment type="caution">
    <text evidence="4">The sequence shown here is derived from an EMBL/GenBank/DDBJ whole genome shotgun (WGS) entry which is preliminary data.</text>
</comment>
<accession>A0A7K8XFS7</accession>
<reference evidence="4 5" key="1">
    <citation type="submission" date="2019-09" db="EMBL/GenBank/DDBJ databases">
        <title>Bird 10,000 Genomes (B10K) Project - Family phase.</title>
        <authorList>
            <person name="Zhang G."/>
        </authorList>
    </citation>
    <scope>NUCLEOTIDE SEQUENCE [LARGE SCALE GENOMIC DNA]</scope>
    <source>
        <strain evidence="4">B10K-DU-001-04</strain>
        <tissue evidence="4">Muscle</tissue>
    </source>
</reference>
<dbReference type="Pfam" id="PF00692">
    <property type="entry name" value="dUTPase"/>
    <property type="match status" value="1"/>
</dbReference>
<dbReference type="PROSITE" id="PS00141">
    <property type="entry name" value="ASP_PROTEASE"/>
    <property type="match status" value="1"/>
</dbReference>
<protein>
    <submittedName>
        <fullName evidence="4">POK9 protein</fullName>
    </submittedName>
</protein>
<feature type="non-terminal residue" evidence="4">
    <location>
        <position position="159"/>
    </location>
</feature>
<keyword evidence="1" id="KW-0645">Protease</keyword>
<keyword evidence="5" id="KW-1185">Reference proteome</keyword>
<evidence type="ECO:0000256" key="1">
    <source>
        <dbReference type="ARBA" id="ARBA00022670"/>
    </source>
</evidence>
<evidence type="ECO:0000313" key="5">
    <source>
        <dbReference type="Proteomes" id="UP000583613"/>
    </source>
</evidence>
<dbReference type="GO" id="GO:0004190">
    <property type="term" value="F:aspartic-type endopeptidase activity"/>
    <property type="evidence" value="ECO:0007669"/>
    <property type="project" value="UniProtKB-KW"/>
</dbReference>
<dbReference type="Proteomes" id="UP000583613">
    <property type="component" value="Unassembled WGS sequence"/>
</dbReference>
<dbReference type="AlphaFoldDB" id="A0A7K8XFS7"/>